<sequence length="68" mass="7649">MMTLMGIKIGPEAHSFAVKRDNARIDRSEIRASNASKEARTVRLEERNAENSFFEVEEGPMYSVGMAD</sequence>
<accession>A0AAU9V0L4</accession>
<evidence type="ECO:0000313" key="2">
    <source>
        <dbReference type="Proteomes" id="UP001153954"/>
    </source>
</evidence>
<gene>
    <name evidence="1" type="ORF">EEDITHA_LOCUS19566</name>
</gene>
<proteinExistence type="predicted"/>
<dbReference type="AlphaFoldDB" id="A0AAU9V0L4"/>
<dbReference type="Proteomes" id="UP001153954">
    <property type="component" value="Unassembled WGS sequence"/>
</dbReference>
<keyword evidence="2" id="KW-1185">Reference proteome</keyword>
<name>A0AAU9V0L4_EUPED</name>
<reference evidence="1" key="1">
    <citation type="submission" date="2022-03" db="EMBL/GenBank/DDBJ databases">
        <authorList>
            <person name="Tunstrom K."/>
        </authorList>
    </citation>
    <scope>NUCLEOTIDE SEQUENCE</scope>
</reference>
<dbReference type="EMBL" id="CAKOGL010000028">
    <property type="protein sequence ID" value="CAH2105286.1"/>
    <property type="molecule type" value="Genomic_DNA"/>
</dbReference>
<organism evidence="1 2">
    <name type="scientific">Euphydryas editha</name>
    <name type="common">Edith's checkerspot</name>
    <dbReference type="NCBI Taxonomy" id="104508"/>
    <lineage>
        <taxon>Eukaryota</taxon>
        <taxon>Metazoa</taxon>
        <taxon>Ecdysozoa</taxon>
        <taxon>Arthropoda</taxon>
        <taxon>Hexapoda</taxon>
        <taxon>Insecta</taxon>
        <taxon>Pterygota</taxon>
        <taxon>Neoptera</taxon>
        <taxon>Endopterygota</taxon>
        <taxon>Lepidoptera</taxon>
        <taxon>Glossata</taxon>
        <taxon>Ditrysia</taxon>
        <taxon>Papilionoidea</taxon>
        <taxon>Nymphalidae</taxon>
        <taxon>Nymphalinae</taxon>
        <taxon>Euphydryas</taxon>
    </lineage>
</organism>
<protein>
    <submittedName>
        <fullName evidence="1">Uncharacterized protein</fullName>
    </submittedName>
</protein>
<comment type="caution">
    <text evidence="1">The sequence shown here is derived from an EMBL/GenBank/DDBJ whole genome shotgun (WGS) entry which is preliminary data.</text>
</comment>
<evidence type="ECO:0000313" key="1">
    <source>
        <dbReference type="EMBL" id="CAH2105286.1"/>
    </source>
</evidence>